<keyword evidence="4" id="KW-0539">Nucleus</keyword>
<dbReference type="InterPro" id="IPR022786">
    <property type="entry name" value="Geminin/Multicilin"/>
</dbReference>
<proteinExistence type="inferred from homology"/>
<feature type="coiled-coil region" evidence="6">
    <location>
        <begin position="129"/>
        <end position="156"/>
    </location>
</feature>
<keyword evidence="9" id="KW-1185">Reference proteome</keyword>
<dbReference type="PANTHER" id="PTHR13372:SF4">
    <property type="entry name" value="GEMININ"/>
    <property type="match status" value="1"/>
</dbReference>
<evidence type="ECO:0000256" key="1">
    <source>
        <dbReference type="ARBA" id="ARBA00004123"/>
    </source>
</evidence>
<accession>A0A4Z2BLQ1</accession>
<dbReference type="GO" id="GO:0008156">
    <property type="term" value="P:negative regulation of DNA replication"/>
    <property type="evidence" value="ECO:0007669"/>
    <property type="project" value="TreeGrafter"/>
</dbReference>
<feature type="compositionally biased region" description="Polar residues" evidence="7">
    <location>
        <begin position="1"/>
        <end position="18"/>
    </location>
</feature>
<evidence type="ECO:0000256" key="3">
    <source>
        <dbReference type="ARBA" id="ARBA00023054"/>
    </source>
</evidence>
<protein>
    <recommendedName>
        <fullName evidence="10">Geminin</fullName>
    </recommendedName>
</protein>
<comment type="subcellular location">
    <subcellularLocation>
        <location evidence="1">Nucleus</location>
    </subcellularLocation>
</comment>
<dbReference type="SUPFAM" id="SSF111469">
    <property type="entry name" value="Geminin coiled-coil domain"/>
    <property type="match status" value="1"/>
</dbReference>
<evidence type="ECO:0000256" key="5">
    <source>
        <dbReference type="ARBA" id="ARBA00023306"/>
    </source>
</evidence>
<dbReference type="Proteomes" id="UP000516260">
    <property type="component" value="Chromosome 20"/>
</dbReference>
<comment type="similarity">
    <text evidence="2">Belongs to the geminin family.</text>
</comment>
<evidence type="ECO:0000256" key="7">
    <source>
        <dbReference type="SAM" id="MobiDB-lite"/>
    </source>
</evidence>
<evidence type="ECO:0000256" key="4">
    <source>
        <dbReference type="ARBA" id="ARBA00023242"/>
    </source>
</evidence>
<gene>
    <name evidence="8" type="ORF">fugu_018351</name>
</gene>
<dbReference type="FunFam" id="1.20.5.1180:FF:000001">
    <property type="entry name" value="Truncated geminin"/>
    <property type="match status" value="1"/>
</dbReference>
<dbReference type="GO" id="GO:0005634">
    <property type="term" value="C:nucleus"/>
    <property type="evidence" value="ECO:0007669"/>
    <property type="project" value="UniProtKB-SubCell"/>
</dbReference>
<evidence type="ECO:0000256" key="6">
    <source>
        <dbReference type="SAM" id="Coils"/>
    </source>
</evidence>
<evidence type="ECO:0008006" key="10">
    <source>
        <dbReference type="Google" id="ProtNLM"/>
    </source>
</evidence>
<evidence type="ECO:0000313" key="9">
    <source>
        <dbReference type="Proteomes" id="UP000516260"/>
    </source>
</evidence>
<dbReference type="EMBL" id="SWLE01000013">
    <property type="protein sequence ID" value="TNM92949.1"/>
    <property type="molecule type" value="Genomic_DNA"/>
</dbReference>
<reference evidence="8 9" key="1">
    <citation type="submission" date="2019-04" db="EMBL/GenBank/DDBJ databases">
        <title>The sequence and de novo assembly of Takifugu bimaculatus genome using PacBio and Hi-C technologies.</title>
        <authorList>
            <person name="Xu P."/>
            <person name="Liu B."/>
            <person name="Zhou Z."/>
        </authorList>
    </citation>
    <scope>NUCLEOTIDE SEQUENCE [LARGE SCALE GENOMIC DNA]</scope>
    <source>
        <strain evidence="8">TB-2018</strain>
        <tissue evidence="8">Muscle</tissue>
    </source>
</reference>
<comment type="caution">
    <text evidence="8">The sequence shown here is derived from an EMBL/GenBank/DDBJ whole genome shotgun (WGS) entry which is preliminary data.</text>
</comment>
<evidence type="ECO:0000256" key="2">
    <source>
        <dbReference type="ARBA" id="ARBA00007979"/>
    </source>
</evidence>
<organism evidence="8 9">
    <name type="scientific">Takifugu bimaculatus</name>
    <dbReference type="NCBI Taxonomy" id="433685"/>
    <lineage>
        <taxon>Eukaryota</taxon>
        <taxon>Metazoa</taxon>
        <taxon>Chordata</taxon>
        <taxon>Craniata</taxon>
        <taxon>Vertebrata</taxon>
        <taxon>Euteleostomi</taxon>
        <taxon>Actinopterygii</taxon>
        <taxon>Neopterygii</taxon>
        <taxon>Teleostei</taxon>
        <taxon>Neoteleostei</taxon>
        <taxon>Acanthomorphata</taxon>
        <taxon>Eupercaria</taxon>
        <taxon>Tetraodontiformes</taxon>
        <taxon>Tetradontoidea</taxon>
        <taxon>Tetraodontidae</taxon>
        <taxon>Takifugu</taxon>
    </lineage>
</organism>
<dbReference type="CDD" id="cd22589">
    <property type="entry name" value="geminin_CC"/>
    <property type="match status" value="1"/>
</dbReference>
<feature type="region of interest" description="Disordered" evidence="7">
    <location>
        <begin position="173"/>
        <end position="226"/>
    </location>
</feature>
<name>A0A4Z2BLQ1_9TELE</name>
<dbReference type="Gene3D" id="1.20.5.1180">
    <property type="entry name" value="Geminin coiled-coil domain"/>
    <property type="match status" value="1"/>
</dbReference>
<evidence type="ECO:0000313" key="8">
    <source>
        <dbReference type="EMBL" id="TNM92949.1"/>
    </source>
</evidence>
<dbReference type="Pfam" id="PF07412">
    <property type="entry name" value="Geminin"/>
    <property type="match status" value="1"/>
</dbReference>
<dbReference type="PANTHER" id="PTHR13372">
    <property type="entry name" value="GEMININ"/>
    <property type="match status" value="1"/>
</dbReference>
<sequence length="226" mass="25352">MSSSGKPKSGLQASNENIMSFFGPSQKAMGPSRQALQLLKDSAANKDLGRSTQVQAIPKRKQWSATPTRGPKRVKVEVKSTQTEESQCLMGGMSAEAYDLMVREAPSDNYWKELAEERRKALYDVLQENEKLHKDIEAKNEQITALKSENEELHELAKHVQYMANMIERLTGMGPDNLEELRDMALDTEDTEQTGEASDQSDEEEEEEEEEEEPSARGQAGPSEEE</sequence>
<keyword evidence="5" id="KW-0131">Cell cycle</keyword>
<feature type="compositionally biased region" description="Acidic residues" evidence="7">
    <location>
        <begin position="186"/>
        <end position="213"/>
    </location>
</feature>
<dbReference type="GO" id="GO:0045786">
    <property type="term" value="P:negative regulation of cell cycle"/>
    <property type="evidence" value="ECO:0007669"/>
    <property type="project" value="TreeGrafter"/>
</dbReference>
<feature type="region of interest" description="Disordered" evidence="7">
    <location>
        <begin position="1"/>
        <end position="74"/>
    </location>
</feature>
<dbReference type="AlphaFoldDB" id="A0A4Z2BLQ1"/>
<keyword evidence="3 6" id="KW-0175">Coiled coil</keyword>